<protein>
    <submittedName>
        <fullName evidence="2">Uncharacterized protein</fullName>
    </submittedName>
</protein>
<proteinExistence type="predicted"/>
<evidence type="ECO:0000256" key="1">
    <source>
        <dbReference type="SAM" id="MobiDB-lite"/>
    </source>
</evidence>
<evidence type="ECO:0000313" key="3">
    <source>
        <dbReference type="Proteomes" id="UP001162480"/>
    </source>
</evidence>
<keyword evidence="3" id="KW-1185">Reference proteome</keyword>
<dbReference type="Proteomes" id="UP001162480">
    <property type="component" value="Chromosome 10"/>
</dbReference>
<sequence length="70" mass="8064">MDEDNTGKWTNVGNAVTNVHHYSKPEIEQMVVNPERDENREESSNENEKDVAERTSIAKLIQLTDSEQDF</sequence>
<reference evidence="2" key="1">
    <citation type="submission" date="2023-08" db="EMBL/GenBank/DDBJ databases">
        <authorList>
            <person name="Alioto T."/>
            <person name="Alioto T."/>
            <person name="Gomez Garrido J."/>
        </authorList>
    </citation>
    <scope>NUCLEOTIDE SEQUENCE</scope>
</reference>
<gene>
    <name evidence="2" type="ORF">OCTVUL_1B002458</name>
</gene>
<evidence type="ECO:0000313" key="2">
    <source>
        <dbReference type="EMBL" id="CAI9729284.1"/>
    </source>
</evidence>
<name>A0AA36B8E0_OCTVU</name>
<accession>A0AA36B8E0</accession>
<feature type="compositionally biased region" description="Basic and acidic residues" evidence="1">
    <location>
        <begin position="34"/>
        <end position="53"/>
    </location>
</feature>
<feature type="region of interest" description="Disordered" evidence="1">
    <location>
        <begin position="31"/>
        <end position="70"/>
    </location>
</feature>
<organism evidence="2 3">
    <name type="scientific">Octopus vulgaris</name>
    <name type="common">Common octopus</name>
    <dbReference type="NCBI Taxonomy" id="6645"/>
    <lineage>
        <taxon>Eukaryota</taxon>
        <taxon>Metazoa</taxon>
        <taxon>Spiralia</taxon>
        <taxon>Lophotrochozoa</taxon>
        <taxon>Mollusca</taxon>
        <taxon>Cephalopoda</taxon>
        <taxon>Coleoidea</taxon>
        <taxon>Octopodiformes</taxon>
        <taxon>Octopoda</taxon>
        <taxon>Incirrata</taxon>
        <taxon>Octopodidae</taxon>
        <taxon>Octopus</taxon>
    </lineage>
</organism>
<dbReference type="AlphaFoldDB" id="A0AA36B8E0"/>
<dbReference type="EMBL" id="OX597823">
    <property type="protein sequence ID" value="CAI9729284.1"/>
    <property type="molecule type" value="Genomic_DNA"/>
</dbReference>